<feature type="compositionally biased region" description="Basic and acidic residues" evidence="2">
    <location>
        <begin position="258"/>
        <end position="283"/>
    </location>
</feature>
<dbReference type="CDD" id="cd00014">
    <property type="entry name" value="CH_SF"/>
    <property type="match status" value="1"/>
</dbReference>
<feature type="coiled-coil region" evidence="1">
    <location>
        <begin position="439"/>
        <end position="494"/>
    </location>
</feature>
<feature type="compositionally biased region" description="Basic and acidic residues" evidence="2">
    <location>
        <begin position="239"/>
        <end position="249"/>
    </location>
</feature>
<reference evidence="4" key="1">
    <citation type="submission" date="2022-08" db="EMBL/GenBank/DDBJ databases">
        <title>Novel sulphate-reducing endosymbionts in the free-living metamonad Anaeramoeba.</title>
        <authorList>
            <person name="Jerlstrom-Hultqvist J."/>
            <person name="Cepicka I."/>
            <person name="Gallot-Lavallee L."/>
            <person name="Salas-Leiva D."/>
            <person name="Curtis B.A."/>
            <person name="Zahonova K."/>
            <person name="Pipaliya S."/>
            <person name="Dacks J."/>
            <person name="Roger A.J."/>
        </authorList>
    </citation>
    <scope>NUCLEOTIDE SEQUENCE</scope>
    <source>
        <strain evidence="4">Busselton2</strain>
    </source>
</reference>
<feature type="compositionally biased region" description="Basic residues" evidence="2">
    <location>
        <begin position="219"/>
        <end position="229"/>
    </location>
</feature>
<accession>A0AAV7Y4Q9</accession>
<comment type="caution">
    <text evidence="4">The sequence shown here is derived from an EMBL/GenBank/DDBJ whole genome shotgun (WGS) entry which is preliminary data.</text>
</comment>
<feature type="compositionally biased region" description="Basic and acidic residues" evidence="2">
    <location>
        <begin position="294"/>
        <end position="305"/>
    </location>
</feature>
<gene>
    <name evidence="4" type="ORF">M0812_30182</name>
</gene>
<keyword evidence="1" id="KW-0175">Coiled coil</keyword>
<evidence type="ECO:0000259" key="3">
    <source>
        <dbReference type="PROSITE" id="PS50021"/>
    </source>
</evidence>
<evidence type="ECO:0000256" key="1">
    <source>
        <dbReference type="SAM" id="Coils"/>
    </source>
</evidence>
<proteinExistence type="predicted"/>
<dbReference type="AlphaFoldDB" id="A0AAV7Y4Q9"/>
<feature type="compositionally biased region" description="Basic residues" evidence="2">
    <location>
        <begin position="647"/>
        <end position="670"/>
    </location>
</feature>
<dbReference type="EMBL" id="JANTQA010000076">
    <property type="protein sequence ID" value="KAJ3423649.1"/>
    <property type="molecule type" value="Genomic_DNA"/>
</dbReference>
<sequence length="1104" mass="130428">MSQAKKSNQSKNSITLKRQLKNLRSEKKILQSLLIWSSELLDLQELTLEELFSENGIILLKLMNVILPTEEIIYVKIKHKVTQIRENIGTYLELAVNQYNFPKESIFSISDLINKPHITSKIILQSLQWIKQKYKANGPKKDLNNNKRLVRVLHNDLTLNFGFSEQLIKKLSQRNCSKITIKNDLWGKTKIIQTPRKKNFNFESKRPLNKININQQSKKMIKKDHKQQKQNKNNLLDKNNIKKEQDQRIRKGKRKGKGKENEKEKEKVIENEKKNEKEKDQRIRIRKGKRKRKEKENENENENKKEKGKGKKKLKTKKEKVIEITSDTDKKKRISSSTESVQSASDIYCDHTSHSQLLEKKKNQKLVGSKILEDEFNSIDLVGLENEQNNELDFNFISDDLNKTQFYKRTSSLLFSTIKEEKQKFQSTNKNPIGKSDQNLNLLIQIEKIEEEILHLDKKLIKIKKKLKKIKTKISNTKSKKLKLKYQKEKLQEKTNYMKYKDDLLAKRNQILEIKKLIQNIKISDKTSKKEPKKKDEEKDEIERKKENESVNIIVESLDSLNFNSNGEEKEKKDEIERKKENKSVNIIVESFDSFKILLSSESDSGSDSFSDLDYKIENNKKDGEKKKKKIKGIDGFSGANDINSQVKKKKKKSVNYKKKMKKKKKKKKNKEGNNILLVQTLKNIMNESDKPSNFFVNILKKKGFQLVVYGSTTNPMALETVQELFDNFLRSEDDWSIIETFFFANTENQWSQFDLSLIKGGRKFKKKIFKIKKEFENNFQESIKWCRIGSFLKPIFAHVNSSSKWKKVEVKFDFQRFRICFKKRIFNDNKDSSNNNKNKNKEAVLFQGEWNLEKFWLLLDLRHSKKILLINDQNQKMNLKFMEFHDKRVFIFMIMIYIRSNGRDPVILNNPKTPIPSNELLNFIVYQPLFYPQDQKDLDCVYSLENIRNIKNLSRNKNKNKNQKNKAKNSKTILKNFWNKGQIIFLLHIIVGQIVPLHSVLLIIDHHSINLQLSLKQQKIQFLFSDNIEISADLTRDRCFELRKITSQIKKQKKFRLVAISNGQRKSVIDAISFFYKQWNLKYLVKNVKNNKKKKKSNILKIF</sequence>
<feature type="domain" description="Calponin-homology (CH)" evidence="3">
    <location>
        <begin position="27"/>
        <end position="135"/>
    </location>
</feature>
<dbReference type="InterPro" id="IPR001715">
    <property type="entry name" value="CH_dom"/>
</dbReference>
<protein>
    <submittedName>
        <fullName evidence="4">Anillin</fullName>
    </submittedName>
</protein>
<feature type="region of interest" description="Disordered" evidence="2">
    <location>
        <begin position="645"/>
        <end position="670"/>
    </location>
</feature>
<evidence type="ECO:0000313" key="4">
    <source>
        <dbReference type="EMBL" id="KAJ3423649.1"/>
    </source>
</evidence>
<organism evidence="4 5">
    <name type="scientific">Anaeramoeba flamelloides</name>
    <dbReference type="NCBI Taxonomy" id="1746091"/>
    <lineage>
        <taxon>Eukaryota</taxon>
        <taxon>Metamonada</taxon>
        <taxon>Anaeramoebidae</taxon>
        <taxon>Anaeramoeba</taxon>
    </lineage>
</organism>
<dbReference type="Proteomes" id="UP001146793">
    <property type="component" value="Unassembled WGS sequence"/>
</dbReference>
<dbReference type="SUPFAM" id="SSF47576">
    <property type="entry name" value="Calponin-homology domain, CH-domain"/>
    <property type="match status" value="1"/>
</dbReference>
<evidence type="ECO:0000313" key="5">
    <source>
        <dbReference type="Proteomes" id="UP001146793"/>
    </source>
</evidence>
<dbReference type="PROSITE" id="PS50021">
    <property type="entry name" value="CH"/>
    <property type="match status" value="1"/>
</dbReference>
<feature type="region of interest" description="Disordered" evidence="2">
    <location>
        <begin position="204"/>
        <end position="318"/>
    </location>
</feature>
<dbReference type="InterPro" id="IPR036872">
    <property type="entry name" value="CH_dom_sf"/>
</dbReference>
<feature type="compositionally biased region" description="Basic residues" evidence="2">
    <location>
        <begin position="284"/>
        <end position="293"/>
    </location>
</feature>
<evidence type="ECO:0000256" key="2">
    <source>
        <dbReference type="SAM" id="MobiDB-lite"/>
    </source>
</evidence>
<name>A0AAV7Y4Q9_9EUKA</name>
<feature type="compositionally biased region" description="Basic residues" evidence="2">
    <location>
        <begin position="306"/>
        <end position="318"/>
    </location>
</feature>